<evidence type="ECO:0000256" key="7">
    <source>
        <dbReference type="ARBA" id="ARBA00023098"/>
    </source>
</evidence>
<dbReference type="GO" id="GO:0005886">
    <property type="term" value="C:plasma membrane"/>
    <property type="evidence" value="ECO:0007669"/>
    <property type="project" value="TreeGrafter"/>
</dbReference>
<reference evidence="12" key="1">
    <citation type="submission" date="2022-07" db="EMBL/GenBank/DDBJ databases">
        <title>Evaluation of T. orientalis genome assembly methods using nanopore sequencing and analysis of variation between genomes.</title>
        <authorList>
            <person name="Yam J."/>
            <person name="Micallef M.L."/>
            <person name="Liu M."/>
            <person name="Djordjevic S.P."/>
            <person name="Bogema D.R."/>
            <person name="Jenkins C."/>
        </authorList>
    </citation>
    <scope>NUCLEOTIDE SEQUENCE</scope>
    <source>
        <strain evidence="12">Goon Nure</strain>
    </source>
</reference>
<dbReference type="InterPro" id="IPR045221">
    <property type="entry name" value="Sphingomyelin_synth-like"/>
</dbReference>
<keyword evidence="3" id="KW-0808">Transferase</keyword>
<dbReference type="EMBL" id="CP056072">
    <property type="protein sequence ID" value="UKK02831.2"/>
    <property type="molecule type" value="Genomic_DNA"/>
</dbReference>
<feature type="transmembrane region" description="Helical" evidence="10">
    <location>
        <begin position="60"/>
        <end position="84"/>
    </location>
</feature>
<evidence type="ECO:0000313" key="12">
    <source>
        <dbReference type="EMBL" id="UKK02831.2"/>
    </source>
</evidence>
<dbReference type="Gene3D" id="1.20.144.10">
    <property type="entry name" value="Phosphatidic acid phosphatase type 2/haloperoxidase"/>
    <property type="match status" value="1"/>
</dbReference>
<dbReference type="Pfam" id="PF14360">
    <property type="entry name" value="PAP2_C"/>
    <property type="match status" value="1"/>
</dbReference>
<comment type="similarity">
    <text evidence="2">Belongs to the sphingomyelin synthase family.</text>
</comment>
<dbReference type="GO" id="GO:0033188">
    <property type="term" value="F:sphingomyelin synthase activity"/>
    <property type="evidence" value="ECO:0007669"/>
    <property type="project" value="TreeGrafter"/>
</dbReference>
<dbReference type="PANTHER" id="PTHR21290:SF25">
    <property type="entry name" value="SPHINGOMYELIN SYNTHASE-RELATED PROTEIN 1"/>
    <property type="match status" value="1"/>
</dbReference>
<keyword evidence="6 10" id="KW-1133">Transmembrane helix</keyword>
<name>A0A976MEC3_THEOR</name>
<dbReference type="InterPro" id="IPR025749">
    <property type="entry name" value="Sphingomyelin_synth-like_dom"/>
</dbReference>
<feature type="region of interest" description="Disordered" evidence="9">
    <location>
        <begin position="1"/>
        <end position="22"/>
    </location>
</feature>
<evidence type="ECO:0000256" key="6">
    <source>
        <dbReference type="ARBA" id="ARBA00022989"/>
    </source>
</evidence>
<evidence type="ECO:0000313" key="13">
    <source>
        <dbReference type="Proteomes" id="UP000244811"/>
    </source>
</evidence>
<proteinExistence type="inferred from homology"/>
<dbReference type="GO" id="GO:0047493">
    <property type="term" value="F:ceramide cholinephosphotransferase activity"/>
    <property type="evidence" value="ECO:0007669"/>
    <property type="project" value="TreeGrafter"/>
</dbReference>
<evidence type="ECO:0000256" key="8">
    <source>
        <dbReference type="ARBA" id="ARBA00023136"/>
    </source>
</evidence>
<feature type="domain" description="Sphingomyelin synthase-like" evidence="11">
    <location>
        <begin position="201"/>
        <end position="271"/>
    </location>
</feature>
<feature type="transmembrane region" description="Helical" evidence="10">
    <location>
        <begin position="115"/>
        <end position="139"/>
    </location>
</feature>
<dbReference type="Proteomes" id="UP000244811">
    <property type="component" value="Chromosome 4"/>
</dbReference>
<dbReference type="PANTHER" id="PTHR21290">
    <property type="entry name" value="SPHINGOMYELIN SYNTHETASE"/>
    <property type="match status" value="1"/>
</dbReference>
<evidence type="ECO:0000256" key="10">
    <source>
        <dbReference type="SAM" id="Phobius"/>
    </source>
</evidence>
<sequence length="394" mass="46348">MDRLGNFGEIPKSEGDSSSSDSDLVLEIDNNLPFVVIEDTSVEFEVKSVINQFRQMLGMYLFRVAMVLILLTLVLFFQGILMFMSDKYYMKTKRIPLPDRIHEIVDRFDHPFTPLLCEITMLVFVFAGILRIVLFTPMFYTLQMILRYVILFGSGYFIRGFFVYLTTMPSCYQDCTPDLVKRSFFQFFIRIIAGYMGIVKNCSDLIISGHTMFTVITCILFCENLRFLASQVVCCLYTVMVLFFIVASKNHYTVDVLFGLLLSVLMYYFYYSKIDDYGTNLYNQIYNSRSKAVQNSRRTRTHDSYMTTLLASLEMLEERMVLGQKMRTLYLLVNSKKDLTDPKLLKKFNRYVHLFGADESDDITTLYRGTKRFNFYYWKSLYNMIFRRKRVVTI</sequence>
<evidence type="ECO:0000256" key="1">
    <source>
        <dbReference type="ARBA" id="ARBA00004141"/>
    </source>
</evidence>
<feature type="transmembrane region" description="Helical" evidence="10">
    <location>
        <begin position="145"/>
        <end position="167"/>
    </location>
</feature>
<dbReference type="CDD" id="cd01610">
    <property type="entry name" value="PAP2_like"/>
    <property type="match status" value="1"/>
</dbReference>
<evidence type="ECO:0000256" key="2">
    <source>
        <dbReference type="ARBA" id="ARBA00005441"/>
    </source>
</evidence>
<accession>A0A976MEC3</accession>
<keyword evidence="7" id="KW-0443">Lipid metabolism</keyword>
<protein>
    <recommendedName>
        <fullName evidence="11">Sphingomyelin synthase-like domain-containing protein</fullName>
    </recommendedName>
</protein>
<gene>
    <name evidence="12" type="ORF">MACK_002928</name>
</gene>
<keyword evidence="4 10" id="KW-0812">Transmembrane</keyword>
<dbReference type="GO" id="GO:0046513">
    <property type="term" value="P:ceramide biosynthetic process"/>
    <property type="evidence" value="ECO:0007669"/>
    <property type="project" value="TreeGrafter"/>
</dbReference>
<evidence type="ECO:0000256" key="3">
    <source>
        <dbReference type="ARBA" id="ARBA00022679"/>
    </source>
</evidence>
<feature type="transmembrane region" description="Helical" evidence="10">
    <location>
        <begin position="179"/>
        <end position="199"/>
    </location>
</feature>
<comment type="subcellular location">
    <subcellularLocation>
        <location evidence="1">Membrane</location>
        <topology evidence="1">Multi-pass membrane protein</topology>
    </subcellularLocation>
</comment>
<feature type="transmembrane region" description="Helical" evidence="10">
    <location>
        <begin position="227"/>
        <end position="246"/>
    </location>
</feature>
<evidence type="ECO:0000256" key="9">
    <source>
        <dbReference type="SAM" id="MobiDB-lite"/>
    </source>
</evidence>
<evidence type="ECO:0000256" key="4">
    <source>
        <dbReference type="ARBA" id="ARBA00022692"/>
    </source>
</evidence>
<evidence type="ECO:0000259" key="11">
    <source>
        <dbReference type="Pfam" id="PF14360"/>
    </source>
</evidence>
<dbReference type="GO" id="GO:0000139">
    <property type="term" value="C:Golgi membrane"/>
    <property type="evidence" value="ECO:0007669"/>
    <property type="project" value="TreeGrafter"/>
</dbReference>
<feature type="transmembrane region" description="Helical" evidence="10">
    <location>
        <begin position="252"/>
        <end position="271"/>
    </location>
</feature>
<keyword evidence="5" id="KW-0746">Sphingolipid metabolism</keyword>
<evidence type="ECO:0000256" key="5">
    <source>
        <dbReference type="ARBA" id="ARBA00022919"/>
    </source>
</evidence>
<dbReference type="AlphaFoldDB" id="A0A976MEC3"/>
<organism evidence="12 13">
    <name type="scientific">Theileria orientalis</name>
    <dbReference type="NCBI Taxonomy" id="68886"/>
    <lineage>
        <taxon>Eukaryota</taxon>
        <taxon>Sar</taxon>
        <taxon>Alveolata</taxon>
        <taxon>Apicomplexa</taxon>
        <taxon>Aconoidasida</taxon>
        <taxon>Piroplasmida</taxon>
        <taxon>Theileriidae</taxon>
        <taxon>Theileria</taxon>
    </lineage>
</organism>
<keyword evidence="8 10" id="KW-0472">Membrane</keyword>
<dbReference type="GO" id="GO:0005789">
    <property type="term" value="C:endoplasmic reticulum membrane"/>
    <property type="evidence" value="ECO:0007669"/>
    <property type="project" value="TreeGrafter"/>
</dbReference>